<accession>A0ABW4P172</accession>
<dbReference type="Pfam" id="PF10824">
    <property type="entry name" value="T7SS_ESX_EspC"/>
    <property type="match status" value="1"/>
</dbReference>
<dbReference type="EMBL" id="JBHUFB010000008">
    <property type="protein sequence ID" value="MFD1811878.1"/>
    <property type="molecule type" value="Genomic_DNA"/>
</dbReference>
<dbReference type="Proteomes" id="UP001597286">
    <property type="component" value="Unassembled WGS sequence"/>
</dbReference>
<dbReference type="SUPFAM" id="SSF140453">
    <property type="entry name" value="EsxAB dimer-like"/>
    <property type="match status" value="1"/>
</dbReference>
<keyword evidence="2" id="KW-1185">Reference proteome</keyword>
<name>A0ABW4P172_9NOCA</name>
<evidence type="ECO:0000313" key="1">
    <source>
        <dbReference type="EMBL" id="MFD1811878.1"/>
    </source>
</evidence>
<protein>
    <submittedName>
        <fullName evidence="1">Type VII secretion target</fullName>
    </submittedName>
</protein>
<dbReference type="Gene3D" id="1.10.287.1060">
    <property type="entry name" value="ESAT-6-like"/>
    <property type="match status" value="1"/>
</dbReference>
<dbReference type="InterPro" id="IPR036689">
    <property type="entry name" value="ESAT-6-like_sf"/>
</dbReference>
<evidence type="ECO:0000313" key="2">
    <source>
        <dbReference type="Proteomes" id="UP001597286"/>
    </source>
</evidence>
<organism evidence="1 2">
    <name type="scientific">Rhodococcus gannanensis</name>
    <dbReference type="NCBI Taxonomy" id="1960308"/>
    <lineage>
        <taxon>Bacteria</taxon>
        <taxon>Bacillati</taxon>
        <taxon>Actinomycetota</taxon>
        <taxon>Actinomycetes</taxon>
        <taxon>Mycobacteriales</taxon>
        <taxon>Nocardiaceae</taxon>
        <taxon>Rhodococcus</taxon>
    </lineage>
</organism>
<gene>
    <name evidence="1" type="ORF">ACFSJG_06595</name>
</gene>
<dbReference type="RefSeq" id="WP_378484411.1">
    <property type="nucleotide sequence ID" value="NZ_JBHUFB010000008.1"/>
</dbReference>
<sequence length="107" mass="10157">MAEFSAVTEGIRAYGGTATAMASGVRTAAVGTAATGPGVLTPVFGLIGGDFLAAFAAAHASHTAALTALADTLDSMGTAAHATATAYDDADRGVATAVTAAGEGVLA</sequence>
<proteinExistence type="predicted"/>
<reference evidence="2" key="1">
    <citation type="journal article" date="2019" name="Int. J. Syst. Evol. Microbiol.">
        <title>The Global Catalogue of Microorganisms (GCM) 10K type strain sequencing project: providing services to taxonomists for standard genome sequencing and annotation.</title>
        <authorList>
            <consortium name="The Broad Institute Genomics Platform"/>
            <consortium name="The Broad Institute Genome Sequencing Center for Infectious Disease"/>
            <person name="Wu L."/>
            <person name="Ma J."/>
        </authorList>
    </citation>
    <scope>NUCLEOTIDE SEQUENCE [LARGE SCALE GENOMIC DNA]</scope>
    <source>
        <strain evidence="2">DT72</strain>
    </source>
</reference>
<dbReference type="InterPro" id="IPR022536">
    <property type="entry name" value="EspC"/>
</dbReference>
<comment type="caution">
    <text evidence="1">The sequence shown here is derived from an EMBL/GenBank/DDBJ whole genome shotgun (WGS) entry which is preliminary data.</text>
</comment>